<dbReference type="EMBL" id="BJXR01000070">
    <property type="protein sequence ID" value="GEN12917.1"/>
    <property type="molecule type" value="Genomic_DNA"/>
</dbReference>
<dbReference type="FunFam" id="3.30.300.30:FF:000010">
    <property type="entry name" value="Enterobactin synthetase component F"/>
    <property type="match status" value="3"/>
</dbReference>
<dbReference type="FunFam" id="2.30.38.10:FF:000001">
    <property type="entry name" value="Non-ribosomal peptide synthetase PvdI"/>
    <property type="match status" value="3"/>
</dbReference>
<dbReference type="Gene3D" id="2.30.38.10">
    <property type="entry name" value="Luciferase, Domain 3"/>
    <property type="match status" value="4"/>
</dbReference>
<evidence type="ECO:0000313" key="6">
    <source>
        <dbReference type="Proteomes" id="UP000321514"/>
    </source>
</evidence>
<dbReference type="InterPro" id="IPR001031">
    <property type="entry name" value="Thioesterase"/>
</dbReference>
<evidence type="ECO:0000256" key="3">
    <source>
        <dbReference type="ARBA" id="ARBA00022553"/>
    </source>
</evidence>
<dbReference type="InterPro" id="IPR020802">
    <property type="entry name" value="TesA-like"/>
</dbReference>
<dbReference type="InterPro" id="IPR001242">
    <property type="entry name" value="Condensation_dom"/>
</dbReference>
<dbReference type="PANTHER" id="PTHR45527:SF1">
    <property type="entry name" value="FATTY ACID SYNTHASE"/>
    <property type="match status" value="1"/>
</dbReference>
<feature type="domain" description="Carrier" evidence="4">
    <location>
        <begin position="183"/>
        <end position="258"/>
    </location>
</feature>
<dbReference type="FunFam" id="3.40.50.980:FF:000001">
    <property type="entry name" value="Non-ribosomal peptide synthetase"/>
    <property type="match status" value="3"/>
</dbReference>
<dbReference type="PROSITE" id="PS00012">
    <property type="entry name" value="PHOSPHOPANTETHEINE"/>
    <property type="match status" value="3"/>
</dbReference>
<dbReference type="CDD" id="cd12117">
    <property type="entry name" value="A_NRPS_Srf_like"/>
    <property type="match status" value="1"/>
</dbReference>
<dbReference type="GO" id="GO:0072330">
    <property type="term" value="P:monocarboxylic acid biosynthetic process"/>
    <property type="evidence" value="ECO:0007669"/>
    <property type="project" value="UniProtKB-ARBA"/>
</dbReference>
<dbReference type="SUPFAM" id="SSF56801">
    <property type="entry name" value="Acetyl-CoA synthetase-like"/>
    <property type="match status" value="4"/>
</dbReference>
<dbReference type="Pfam" id="PF00975">
    <property type="entry name" value="Thioesterase"/>
    <property type="match status" value="1"/>
</dbReference>
<dbReference type="Gene3D" id="1.10.1200.10">
    <property type="entry name" value="ACP-like"/>
    <property type="match status" value="4"/>
</dbReference>
<dbReference type="InterPro" id="IPR023213">
    <property type="entry name" value="CAT-like_dom_sf"/>
</dbReference>
<feature type="domain" description="Carrier" evidence="4">
    <location>
        <begin position="3375"/>
        <end position="3450"/>
    </location>
</feature>
<sequence length="3728" mass="408241">MLDAAFQPVPPGVSGELFVGGDGLAWGYLNRPDLTAERFVPHPYASTPGARLYRTGDKARWRADGTLEFMGRVDFQVKIRGFRIEPGEVEETLRRFAGLRDVVVVAREDIPGDKRLVAYVVPETAGVDVGAVKAFVQRQLPEYMVPSAIVELAALPLSSNGKVDRKALPVPEAPVSKDPAENAPRTPLETQLAAIWAEVLHHDSVGIHDDFFELGGHSLLATQVVSRIRATLGVELPLGELFGASTVAKLAERLANATVAKAPALTRVPRTTDLPLSFAQQRLWFIDQLEPGSTLYNNPFPLRLEGTLDERALRRTFDELVRRHESLRTTFRAEGGQAVQKIHPATFVPVQKVDLSRIDEEDLRMAEALRLSNEEARRPFDLSRGPLLRTLLIKLRPQDHILLLHVHHIVSDGWSLGVFVRELTSLYEAFRKGLPSPLPELAVQYADYAVWQRSWLRGATLEAQVGWWKQQLEGAPYALDVPTDKPRPAVFTHKGAVLDLVIPLKLSQALESLAQKEGATPFMVLMAAFQTLLHRYSGQDDILVGSPIANRNVADTEVLIGFFVNTLVLRARFTPKMCFRELLAQVRERTLGAYEHQGVPFEKIVEELQPTRDASRTPLFQAMFTLQNAPLPEIVLPELSVGPHPIDSTNLAMFELGLDLTRAPEGFSGGFTYSTDLFERATMERFAEHLLVLLRGIVANPGTPLEELPLLPPEERKQLLLEWTGEREPLPADARIHALLEEQVLRTPDVTAVVSGEDSVTYRELDARATRLAWRLRELGVGLETRVAVCVERSVEQLVALFGVLKAGGAYVPLDPEYPAERLSFMLEDSGARVVVARGQVREKLGDTTDRVYLDVDSVPETGDVAPLSVVVPPEAAAYVLYTSGSTGRPKGVVVQHRSLVNFTRAAWKTYPVELGDRVLQFASISWDTSAEEIYPCLTRGGTLVLRTPDMLDVPEVFLARCEAAGVTQLNLPTAFWHEVTASLEEGRAKLPSKLKWVVIGGERAAPERVVAWRRTVGSNLPLRNTYGLTEVTAVATAVDLMASPAGAFESAQEVPIGRPLTNVTTYVLDSAFMPTPTGVVGELFIGGEGVARGYLGRPDLTAERFIPSPFGEGERLYRTGDKARWRRDGGLEYLGRGDTQVKVRGIRIELGEVEAALRAHAEVRDAVVLAREDQPGDKRLVAYVVPTEVKEGLEPTLDVLGLHDHLRRHLPVYMVPAAFVPIAALPLTPNGKVDRKALTAPDANLHRVSRQHEPPATPLEGRLAELWRELLNVPTVGRRDNFFELGGHSLMATRLVARVREDFKVDLGLRAFFEAPTLAGLAERISGATWGDTLPDLGVARGDGPLPLSFAQQRLWFLDQLQPGMAIYNMPVALRLSGRVERAAFHRAVDELVRRHESLRTTFETVGGEPRQVIHPAQPGNLRVVDLSRVSADERMEEAYRLAREDSLTPFDLRTGPLLRITLLVLDAQEHALLVCMHHSISDGWSQAVLVRELIQLYEAFRLGRPSPLPELPVQYADYAVWQRQWLQGQTLRKQLDWWSQQLAGAPGALDLHTDKPRPAVLSHQGTTVPVSVSPSLSQALEALARREGVTPFMVWMAAYQALLQRYSGQDDFLVGTPIAGRRHSKTEGLIGFFVNTLVLRARFMPALTFRSLLAQVRDTTLGAYEHQDVPFERLVEELQPTRDLSRTPLFQALFALQNMPSAELTLPELSLKGVEVESTVSRFELELALVRTPAGYQGALSFSTDLFERSTAERMVAHLLRLVEAAIAEADAPLSSLSLMDATERQRILVDWNDTAADYPAESTLPALFSEQVRRTPEAIAVQFEGQRLTYAELEARSSQLARHLLSLGLGREPRIAVLIPRGLELYVALLGILKAGGCYVPLDAAHPQARIAFMLEDSGVAGVLTVSALGALLPSGSWPVVTLDTEWERVSRQSTEAPSVPMSSDNLAYVTYTSGSTGTPKGVAITHRGVLRLVSGVGFASREPGEVILQVAPLTFDPTALEVWSALLTGARLAVYPPRTPEVAELARVIDEHRVTTALLATALFDVMQQHEPAALSRLPRLWVGGDVLPLPTARERLAKGGSLINAYGPTEVTVVTTQHVLPAGTSIDTAVPIGRPIPNTRVYVLDASLRPVPVGIPGELFIGGPGLARGYQGRPALTAERFVPDPFSSTPGERLYRTGDKVCWTEDGALRFLGRIDLQVKVRGFRIELGEIEASLRAHPEVREAAVVVREDVPGDKRLVAYVATADGHAPKGEDPKAWLRQRLPEYMVPAHVVFLSTLPQTTHGKVDRKALPKPDASGLDTGKAYEAPATPAEQRLAELWKELLQVSRVGRHDSFFELGGHSLLATRLVARIRDELGQELGVRVLFESPTLSSLAARLQKGLPEEQGVTVLPPLVPAPRNGPLPLSFAQQRLWFLDQLQPGSALYNIPYALKLTGEVDLSSLQRAFDALVQRHESLRTTFLMEGGEPRQVVHAPVPRPFATVDLRASSPEQREAEVRRVISEDAVRPFDLSTGPLLRVTVMRLSPTEQVLLVCMHHIISDGWSMGVLVRELTMLYTAFQQGGSVELPELPVQYADYAVWQRGWLQGGALRAQLDWWKQHLDGAAPALEMPTDKPRPAVPSSNGALVPVWLPASLSDAVDVATQRERVTPFMLFLAVYQALLQRYSGQEDVVVGSPIAGRRHAQTEGLLGVFINTLALRARFTPELTFRGLLSQVRDATLGAFEHQDLPFERLVEELQPARDLGRTPLFQAMFVLQNAPAPGVSLSGLTIEAMDVELASTKFELNLHLFRAPDGYRGGLFVSTDLFEPATGERLVGHFQQLLERALANPDAPLATLPLLTDAERQRVLVTEPAPVSPGLPFHRLFEQQAARTPEAPALRCEEQEWTYRRLDERANQLAHHLRSLGVGPDVPVALCLERGVDLIAALLAVLKAGGAYVPLEPSQPAARLRALVEEVSAPVVVTGAAHESAFDGLPLHRVRVDTDAAVLAKQSTEAPRVEVRAEHLAYVLFTSGSTGRPKGVAVPHGALMSYVHAVIDRLALTECRSFALVSTFAADLGNTVLFPALVTGGLLHVLTQERARSPEGMAEYFQRHAVDCMKIVPSHLAALFTGGETGTIVPRKRLVLGGESSSWALLERVHALAPECQVFNHYGPTETTVGVLAGRVELPPGDKAPAQVPLGHPLGQTRLYILDAGLQPVPVGVPGELYVGGPQVARGYLGRPELTAERFLADPFSKSPEARMYRTGDRVRWLEDGRVEFIGRVDFQVKVRGFRVEPGEVATVLRGLGALRDAIVVARGDGADRKLVAYVVASSSVAPDALSLRTWLQQRLPEYMVPSAFVTLPALPLTLNGKVDTRALPEPTLEASHTQDLLPPRTPLELQLVRVWEDVLGVRPIGVRSSFFELGGHSLLAVRMMSAVSEAVGRPVPLAALFQAPTVEQLAALLRDGAATTGTSPVVPFGALRPGGKTPFFCVHPVGGNVLCYAELARRLGTERPFVGLQAQGVNGEATPRGTVEEMATAYVEAMRKVQPSGPYLLGGWSLGGVIAYEMARQLREQGQQVELLALIDAYAPGAVKAPEPSEMDRLQVIGMFVQDLIGASLADVELDLEALAAMSPDAVLEHLRVAGERAGVLPPGTDPRQLQSLLQVFESNLKAARRYVPRPTQERVVLFKATEHDAELPADGGWSSLVGAGLERHPVAGSHYGVLREPGVQALSERLREAMKHLP</sequence>
<dbReference type="GO" id="GO:0031177">
    <property type="term" value="F:phosphopantetheine binding"/>
    <property type="evidence" value="ECO:0007669"/>
    <property type="project" value="InterPro"/>
</dbReference>
<accession>A0A511TFG6</accession>
<dbReference type="InterPro" id="IPR000873">
    <property type="entry name" value="AMP-dep_synth/lig_dom"/>
</dbReference>
<dbReference type="PANTHER" id="PTHR45527">
    <property type="entry name" value="NONRIBOSOMAL PEPTIDE SYNTHETASE"/>
    <property type="match status" value="1"/>
</dbReference>
<dbReference type="NCBIfam" id="NF003417">
    <property type="entry name" value="PRK04813.1"/>
    <property type="match status" value="4"/>
</dbReference>
<dbReference type="InterPro" id="IPR010071">
    <property type="entry name" value="AA_adenyl_dom"/>
</dbReference>
<dbReference type="Gene3D" id="3.30.300.30">
    <property type="match status" value="4"/>
</dbReference>
<comment type="caution">
    <text evidence="5">The sequence shown here is derived from an EMBL/GenBank/DDBJ whole genome shotgun (WGS) entry which is preliminary data.</text>
</comment>
<dbReference type="Gene3D" id="3.40.50.980">
    <property type="match status" value="6"/>
</dbReference>
<dbReference type="FunFam" id="1.10.1200.10:FF:000016">
    <property type="entry name" value="Non-ribosomal peptide synthase"/>
    <property type="match status" value="4"/>
</dbReference>
<dbReference type="Proteomes" id="UP000321514">
    <property type="component" value="Unassembled WGS sequence"/>
</dbReference>
<dbReference type="GO" id="GO:0044550">
    <property type="term" value="P:secondary metabolite biosynthetic process"/>
    <property type="evidence" value="ECO:0007669"/>
    <property type="project" value="UniProtKB-ARBA"/>
</dbReference>
<gene>
    <name evidence="5" type="ORF">MFU01_79540</name>
</gene>
<dbReference type="SMART" id="SM00823">
    <property type="entry name" value="PKS_PP"/>
    <property type="match status" value="4"/>
</dbReference>
<dbReference type="GO" id="GO:0003824">
    <property type="term" value="F:catalytic activity"/>
    <property type="evidence" value="ECO:0007669"/>
    <property type="project" value="InterPro"/>
</dbReference>
<evidence type="ECO:0000313" key="5">
    <source>
        <dbReference type="EMBL" id="GEN12917.1"/>
    </source>
</evidence>
<dbReference type="InterPro" id="IPR029058">
    <property type="entry name" value="AB_hydrolase_fold"/>
</dbReference>
<proteinExistence type="predicted"/>
<reference evidence="5 6" key="1">
    <citation type="submission" date="2019-07" db="EMBL/GenBank/DDBJ databases">
        <title>Whole genome shotgun sequence of Myxococcus fulvus NBRC 100333.</title>
        <authorList>
            <person name="Hosoyama A."/>
            <person name="Uohara A."/>
            <person name="Ohji S."/>
            <person name="Ichikawa N."/>
        </authorList>
    </citation>
    <scope>NUCLEOTIDE SEQUENCE [LARGE SCALE GENOMIC DNA]</scope>
    <source>
        <strain evidence="5 6">NBRC 100333</strain>
    </source>
</reference>
<dbReference type="InterPro" id="IPR009081">
    <property type="entry name" value="PP-bd_ACP"/>
</dbReference>
<dbReference type="CDD" id="cd19531">
    <property type="entry name" value="LCL_NRPS-like"/>
    <property type="match status" value="3"/>
</dbReference>
<protein>
    <recommendedName>
        <fullName evidence="4">Carrier domain-containing protein</fullName>
    </recommendedName>
</protein>
<dbReference type="GO" id="GO:0005829">
    <property type="term" value="C:cytosol"/>
    <property type="evidence" value="ECO:0007669"/>
    <property type="project" value="TreeGrafter"/>
</dbReference>
<dbReference type="FunFam" id="3.40.50.12780:FF:000012">
    <property type="entry name" value="Non-ribosomal peptide synthetase"/>
    <property type="match status" value="3"/>
</dbReference>
<dbReference type="Gene3D" id="3.30.559.10">
    <property type="entry name" value="Chloramphenicol acetyltransferase-like domain"/>
    <property type="match status" value="3"/>
</dbReference>
<dbReference type="PROSITE" id="PS00455">
    <property type="entry name" value="AMP_BINDING"/>
    <property type="match status" value="3"/>
</dbReference>
<evidence type="ECO:0000256" key="1">
    <source>
        <dbReference type="ARBA" id="ARBA00001957"/>
    </source>
</evidence>
<dbReference type="Pfam" id="PF00550">
    <property type="entry name" value="PP-binding"/>
    <property type="match status" value="4"/>
</dbReference>
<dbReference type="InterPro" id="IPR025110">
    <property type="entry name" value="AMP-bd_C"/>
</dbReference>
<dbReference type="CDD" id="cd05930">
    <property type="entry name" value="A_NRPS"/>
    <property type="match status" value="2"/>
</dbReference>
<dbReference type="Pfam" id="PF13193">
    <property type="entry name" value="AMP-binding_C"/>
    <property type="match status" value="4"/>
</dbReference>
<dbReference type="Gene3D" id="3.30.559.30">
    <property type="entry name" value="Nonribosomal peptide synthetase, condensation domain"/>
    <property type="match status" value="3"/>
</dbReference>
<dbReference type="InterPro" id="IPR006162">
    <property type="entry name" value="Ppantetheine_attach_site"/>
</dbReference>
<dbReference type="Gene3D" id="3.40.50.1820">
    <property type="entry name" value="alpha/beta hydrolase"/>
    <property type="match status" value="1"/>
</dbReference>
<feature type="domain" description="Carrier" evidence="4">
    <location>
        <begin position="1255"/>
        <end position="1330"/>
    </location>
</feature>
<dbReference type="SUPFAM" id="SSF52777">
    <property type="entry name" value="CoA-dependent acyltransferases"/>
    <property type="match status" value="6"/>
</dbReference>
<dbReference type="SMART" id="SM00824">
    <property type="entry name" value="PKS_TE"/>
    <property type="match status" value="1"/>
</dbReference>
<dbReference type="FunFam" id="3.30.559.10:FF:000012">
    <property type="entry name" value="Non-ribosomal peptide synthetase"/>
    <property type="match status" value="3"/>
</dbReference>
<name>A0A511TFG6_MYXFU</name>
<dbReference type="InterPro" id="IPR020806">
    <property type="entry name" value="PKS_PP-bd"/>
</dbReference>
<organism evidence="5 6">
    <name type="scientific">Myxococcus fulvus</name>
    <dbReference type="NCBI Taxonomy" id="33"/>
    <lineage>
        <taxon>Bacteria</taxon>
        <taxon>Pseudomonadati</taxon>
        <taxon>Myxococcota</taxon>
        <taxon>Myxococcia</taxon>
        <taxon>Myxococcales</taxon>
        <taxon>Cystobacterineae</taxon>
        <taxon>Myxococcaceae</taxon>
        <taxon>Myxococcus</taxon>
    </lineage>
</organism>
<dbReference type="PROSITE" id="PS50075">
    <property type="entry name" value="CARRIER"/>
    <property type="match status" value="4"/>
</dbReference>
<dbReference type="InterPro" id="IPR020845">
    <property type="entry name" value="AMP-binding_CS"/>
</dbReference>
<dbReference type="SUPFAM" id="SSF53474">
    <property type="entry name" value="alpha/beta-Hydrolases"/>
    <property type="match status" value="1"/>
</dbReference>
<dbReference type="SUPFAM" id="SSF47336">
    <property type="entry name" value="ACP-like"/>
    <property type="match status" value="4"/>
</dbReference>
<comment type="cofactor">
    <cofactor evidence="1">
        <name>pantetheine 4'-phosphate</name>
        <dbReference type="ChEBI" id="CHEBI:47942"/>
    </cofactor>
</comment>
<dbReference type="GO" id="GO:0043041">
    <property type="term" value="P:amino acid activation for nonribosomal peptide biosynthetic process"/>
    <property type="evidence" value="ECO:0007669"/>
    <property type="project" value="TreeGrafter"/>
</dbReference>
<feature type="domain" description="Carrier" evidence="4">
    <location>
        <begin position="2312"/>
        <end position="2387"/>
    </location>
</feature>
<evidence type="ECO:0000256" key="2">
    <source>
        <dbReference type="ARBA" id="ARBA00022450"/>
    </source>
</evidence>
<dbReference type="InterPro" id="IPR036736">
    <property type="entry name" value="ACP-like_sf"/>
</dbReference>
<dbReference type="NCBIfam" id="TIGR01733">
    <property type="entry name" value="AA-adenyl-dom"/>
    <property type="match status" value="3"/>
</dbReference>
<dbReference type="InterPro" id="IPR045851">
    <property type="entry name" value="AMP-bd_C_sf"/>
</dbReference>
<evidence type="ECO:0000259" key="4">
    <source>
        <dbReference type="PROSITE" id="PS50075"/>
    </source>
</evidence>
<keyword evidence="3" id="KW-0597">Phosphoprotein</keyword>
<dbReference type="Pfam" id="PF00668">
    <property type="entry name" value="Condensation"/>
    <property type="match status" value="3"/>
</dbReference>
<dbReference type="Pfam" id="PF00501">
    <property type="entry name" value="AMP-binding"/>
    <property type="match status" value="3"/>
</dbReference>
<keyword evidence="2" id="KW-0596">Phosphopantetheine</keyword>
<dbReference type="FunFam" id="3.30.559.30:FF:000001">
    <property type="entry name" value="Non-ribosomal peptide synthetase"/>
    <property type="match status" value="1"/>
</dbReference>